<keyword evidence="1" id="KW-1133">Transmembrane helix</keyword>
<keyword evidence="1" id="KW-0472">Membrane</keyword>
<keyword evidence="2" id="KW-1185">Reference proteome</keyword>
<feature type="transmembrane region" description="Helical" evidence="1">
    <location>
        <begin position="53"/>
        <end position="77"/>
    </location>
</feature>
<protein>
    <submittedName>
        <fullName evidence="3">Uncharacterized protein</fullName>
    </submittedName>
</protein>
<evidence type="ECO:0000313" key="2">
    <source>
        <dbReference type="Proteomes" id="UP000887569"/>
    </source>
</evidence>
<proteinExistence type="predicted"/>
<feature type="transmembrane region" description="Helical" evidence="1">
    <location>
        <begin position="97"/>
        <end position="117"/>
    </location>
</feature>
<dbReference type="AlphaFoldDB" id="A0A915BS30"/>
<dbReference type="Proteomes" id="UP000887569">
    <property type="component" value="Unplaced"/>
</dbReference>
<feature type="transmembrane region" description="Helical" evidence="1">
    <location>
        <begin position="19"/>
        <end position="41"/>
    </location>
</feature>
<evidence type="ECO:0000256" key="1">
    <source>
        <dbReference type="SAM" id="Phobius"/>
    </source>
</evidence>
<keyword evidence="1" id="KW-0812">Transmembrane</keyword>
<organism evidence="2 3">
    <name type="scientific">Parascaris univalens</name>
    <name type="common">Nematode worm</name>
    <dbReference type="NCBI Taxonomy" id="6257"/>
    <lineage>
        <taxon>Eukaryota</taxon>
        <taxon>Metazoa</taxon>
        <taxon>Ecdysozoa</taxon>
        <taxon>Nematoda</taxon>
        <taxon>Chromadorea</taxon>
        <taxon>Rhabditida</taxon>
        <taxon>Spirurina</taxon>
        <taxon>Ascaridomorpha</taxon>
        <taxon>Ascaridoidea</taxon>
        <taxon>Ascarididae</taxon>
        <taxon>Parascaris</taxon>
    </lineage>
</organism>
<name>A0A915BS30_PARUN</name>
<evidence type="ECO:0000313" key="3">
    <source>
        <dbReference type="WBParaSite" id="PgR056X_g013_t01"/>
    </source>
</evidence>
<accession>A0A915BS30</accession>
<sequence length="119" mass="13529">TTAFVLCCLYAEIRPLECFLFLEIAVFYFIWHSVCVPLNGFQSFDTSCRVESFIHGPINGGVSSFILILVLTVKVLLMHFTNCISHLLLCTLAYRKLRCCVCIFTNCFVDACMFIFVCS</sequence>
<reference evidence="3" key="1">
    <citation type="submission" date="2022-11" db="UniProtKB">
        <authorList>
            <consortium name="WormBaseParasite"/>
        </authorList>
    </citation>
    <scope>IDENTIFICATION</scope>
</reference>
<dbReference type="WBParaSite" id="PgR056X_g013_t01">
    <property type="protein sequence ID" value="PgR056X_g013_t01"/>
    <property type="gene ID" value="PgR056X_g013"/>
</dbReference>